<feature type="region of interest" description="Disordered" evidence="1">
    <location>
        <begin position="1"/>
        <end position="67"/>
    </location>
</feature>
<name>A0A3P5ZVT3_BRACM</name>
<sequence length="121" mass="13779">MLARHKSDSATTETKAGTSLATFENRRDSECDSQKVTGVNGETKKNTREPELQRKVAAIQRRTQSDDQAMIPERLEAYKVAHLARPHELDRDQCHLHLHTNTRNSSPDKTPEQSLTSTERR</sequence>
<protein>
    <submittedName>
        <fullName evidence="2">Uncharacterized protein</fullName>
    </submittedName>
</protein>
<evidence type="ECO:0000313" key="2">
    <source>
        <dbReference type="EMBL" id="VDC84342.1"/>
    </source>
</evidence>
<evidence type="ECO:0000256" key="1">
    <source>
        <dbReference type="SAM" id="MobiDB-lite"/>
    </source>
</evidence>
<reference evidence="2" key="1">
    <citation type="submission" date="2018-11" db="EMBL/GenBank/DDBJ databases">
        <authorList>
            <consortium name="Genoscope - CEA"/>
            <person name="William W."/>
        </authorList>
    </citation>
    <scope>NUCLEOTIDE SEQUENCE</scope>
</reference>
<accession>A0A3P5ZVT3</accession>
<dbReference type="SMR" id="A0A3P5ZVT3"/>
<feature type="compositionally biased region" description="Basic and acidic residues" evidence="1">
    <location>
        <begin position="24"/>
        <end position="33"/>
    </location>
</feature>
<dbReference type="EMBL" id="LR031572">
    <property type="protein sequence ID" value="VDC84342.1"/>
    <property type="molecule type" value="Genomic_DNA"/>
</dbReference>
<feature type="compositionally biased region" description="Basic and acidic residues" evidence="1">
    <location>
        <begin position="42"/>
        <end position="54"/>
    </location>
</feature>
<feature type="compositionally biased region" description="Polar residues" evidence="1">
    <location>
        <begin position="9"/>
        <end position="22"/>
    </location>
</feature>
<gene>
    <name evidence="2" type="ORF">BRAA03T15560Z</name>
</gene>
<proteinExistence type="predicted"/>
<feature type="region of interest" description="Disordered" evidence="1">
    <location>
        <begin position="90"/>
        <end position="121"/>
    </location>
</feature>
<dbReference type="AlphaFoldDB" id="A0A3P5ZVT3"/>
<organism evidence="2">
    <name type="scientific">Brassica campestris</name>
    <name type="common">Field mustard</name>
    <dbReference type="NCBI Taxonomy" id="3711"/>
    <lineage>
        <taxon>Eukaryota</taxon>
        <taxon>Viridiplantae</taxon>
        <taxon>Streptophyta</taxon>
        <taxon>Embryophyta</taxon>
        <taxon>Tracheophyta</taxon>
        <taxon>Spermatophyta</taxon>
        <taxon>Magnoliopsida</taxon>
        <taxon>eudicotyledons</taxon>
        <taxon>Gunneridae</taxon>
        <taxon>Pentapetalae</taxon>
        <taxon>rosids</taxon>
        <taxon>malvids</taxon>
        <taxon>Brassicales</taxon>
        <taxon>Brassicaceae</taxon>
        <taxon>Brassiceae</taxon>
        <taxon>Brassica</taxon>
    </lineage>
</organism>
<feature type="compositionally biased region" description="Polar residues" evidence="1">
    <location>
        <begin position="99"/>
        <end position="121"/>
    </location>
</feature>